<evidence type="ECO:0000313" key="2">
    <source>
        <dbReference type="EMBL" id="KAA6414693.1"/>
    </source>
</evidence>
<evidence type="ECO:0000256" key="1">
    <source>
        <dbReference type="SAM" id="Phobius"/>
    </source>
</evidence>
<dbReference type="EMBL" id="VXIT01000002">
    <property type="protein sequence ID" value="KAA6414693.1"/>
    <property type="molecule type" value="Genomic_DNA"/>
</dbReference>
<keyword evidence="1" id="KW-1133">Transmembrane helix</keyword>
<keyword evidence="1" id="KW-0812">Transmembrane</keyword>
<gene>
    <name evidence="2" type="ORF">FRX48_01443</name>
</gene>
<feature type="transmembrane region" description="Helical" evidence="1">
    <location>
        <begin position="37"/>
        <end position="58"/>
    </location>
</feature>
<sequence>MAYPFPRIALTPQTPQYVQGIESPRNKMARRPQPGWIGGYKSTAILAAFVVAVLLWLVNSSSLRSRKQADRIPISPSHAKDYFARFEGHQDCGLLSPDLYIPPAQHEHDRRGHPYCPNRATLLEAMSGGGRHGFDAPFFPADCHYRWYSTDEICMILDRFDTVVFIGDSVLQHIYAAFNMLLRENIGMGGLKQWEMKESERSICRCDNQLMKSECSNHAVLHSQEVIDNDGGSSHRSPYHCDRTPHVLLPISGSPAPESLHNTFTSIISRDPDSYKPIPVILSVSLSTSLSWPAATASMDEWLALADTSRRNMPFLWVGPNAAGHLKPPGQILSQGNNALWHYTVEQLKEAKTRDMDALGMYNLTLQAASWDGSSYGQKVALVQAMMIINWLSRVDST</sequence>
<evidence type="ECO:0000313" key="3">
    <source>
        <dbReference type="Proteomes" id="UP000324767"/>
    </source>
</evidence>
<comment type="caution">
    <text evidence="2">The sequence shown here is derived from an EMBL/GenBank/DDBJ whole genome shotgun (WGS) entry which is preliminary data.</text>
</comment>
<accession>A0A5M8PY99</accession>
<name>A0A5M8PY99_9LECA</name>
<organism evidence="2 3">
    <name type="scientific">Lasallia pustulata</name>
    <dbReference type="NCBI Taxonomy" id="136370"/>
    <lineage>
        <taxon>Eukaryota</taxon>
        <taxon>Fungi</taxon>
        <taxon>Dikarya</taxon>
        <taxon>Ascomycota</taxon>
        <taxon>Pezizomycotina</taxon>
        <taxon>Lecanoromycetes</taxon>
        <taxon>OSLEUM clade</taxon>
        <taxon>Umbilicariomycetidae</taxon>
        <taxon>Umbilicariales</taxon>
        <taxon>Umbilicariaceae</taxon>
        <taxon>Lasallia</taxon>
    </lineage>
</organism>
<reference evidence="2 3" key="1">
    <citation type="submission" date="2019-09" db="EMBL/GenBank/DDBJ databases">
        <title>The hologenome of the rock-dwelling lichen Lasallia pustulata.</title>
        <authorList>
            <person name="Greshake Tzovaras B."/>
            <person name="Segers F."/>
            <person name="Bicker A."/>
            <person name="Dal Grande F."/>
            <person name="Otte J."/>
            <person name="Hankeln T."/>
            <person name="Schmitt I."/>
            <person name="Ebersberger I."/>
        </authorList>
    </citation>
    <scope>NUCLEOTIDE SEQUENCE [LARGE SCALE GENOMIC DNA]</scope>
    <source>
        <strain evidence="2">A1-1</strain>
    </source>
</reference>
<dbReference type="AlphaFoldDB" id="A0A5M8PY99"/>
<keyword evidence="1" id="KW-0472">Membrane</keyword>
<proteinExistence type="predicted"/>
<dbReference type="OrthoDB" id="5373426at2759"/>
<dbReference type="Proteomes" id="UP000324767">
    <property type="component" value="Unassembled WGS sequence"/>
</dbReference>
<protein>
    <submittedName>
        <fullName evidence="2">Uncharacterized protein</fullName>
    </submittedName>
</protein>